<organism evidence="1 2">
    <name type="scientific">Pontibacillus litoralis JSM 072002</name>
    <dbReference type="NCBI Taxonomy" id="1385512"/>
    <lineage>
        <taxon>Bacteria</taxon>
        <taxon>Bacillati</taxon>
        <taxon>Bacillota</taxon>
        <taxon>Bacilli</taxon>
        <taxon>Bacillales</taxon>
        <taxon>Bacillaceae</taxon>
        <taxon>Pontibacillus</taxon>
    </lineage>
</organism>
<protein>
    <submittedName>
        <fullName evidence="1">Uncharacterized protein</fullName>
    </submittedName>
</protein>
<proteinExistence type="predicted"/>
<evidence type="ECO:0000313" key="2">
    <source>
        <dbReference type="Proteomes" id="UP000030401"/>
    </source>
</evidence>
<accession>A0A0A5HY85</accession>
<evidence type="ECO:0000313" key="1">
    <source>
        <dbReference type="EMBL" id="KGX88567.1"/>
    </source>
</evidence>
<sequence length="48" mass="5655">MSDLAQAWNIFLESLNDHEKIKCYVTKHITSVPFIYEECIVVTLQKRV</sequence>
<gene>
    <name evidence="1" type="ORF">N784_07810</name>
</gene>
<name>A0A0A5HY85_9BACI</name>
<dbReference type="RefSeq" id="WP_156965156.1">
    <property type="nucleotide sequence ID" value="NZ_AVPG01000002.1"/>
</dbReference>
<keyword evidence="2" id="KW-1185">Reference proteome</keyword>
<dbReference type="OrthoDB" id="2988713at2"/>
<comment type="caution">
    <text evidence="1">The sequence shown here is derived from an EMBL/GenBank/DDBJ whole genome shotgun (WGS) entry which is preliminary data.</text>
</comment>
<dbReference type="Proteomes" id="UP000030401">
    <property type="component" value="Unassembled WGS sequence"/>
</dbReference>
<reference evidence="1 2" key="1">
    <citation type="submission" date="2013-08" db="EMBL/GenBank/DDBJ databases">
        <authorList>
            <person name="Huang J."/>
            <person name="Wang G."/>
        </authorList>
    </citation>
    <scope>NUCLEOTIDE SEQUENCE [LARGE SCALE GENOMIC DNA]</scope>
    <source>
        <strain evidence="1 2">JSM 072002</strain>
    </source>
</reference>
<dbReference type="EMBL" id="AVPG01000002">
    <property type="protein sequence ID" value="KGX88567.1"/>
    <property type="molecule type" value="Genomic_DNA"/>
</dbReference>
<dbReference type="AlphaFoldDB" id="A0A0A5HY85"/>